<name>A0ABN6H576_9BACT</name>
<dbReference type="Pfam" id="PF06445">
    <property type="entry name" value="GyrI-like"/>
    <property type="match status" value="1"/>
</dbReference>
<dbReference type="RefSeq" id="WP_338684368.1">
    <property type="nucleotide sequence ID" value="NZ_AP024702.1"/>
</dbReference>
<dbReference type="CDD" id="cd07818">
    <property type="entry name" value="SRPBCC_1"/>
    <property type="match status" value="1"/>
</dbReference>
<dbReference type="SMART" id="SM00871">
    <property type="entry name" value="AraC_E_bind"/>
    <property type="match status" value="1"/>
</dbReference>
<keyword evidence="3" id="KW-1185">Reference proteome</keyword>
<gene>
    <name evidence="2" type="ORF">HAHE_21760</name>
</gene>
<dbReference type="Proteomes" id="UP001374893">
    <property type="component" value="Chromosome"/>
</dbReference>
<dbReference type="InterPro" id="IPR023393">
    <property type="entry name" value="START-like_dom_sf"/>
</dbReference>
<dbReference type="InterPro" id="IPR029442">
    <property type="entry name" value="GyrI-like"/>
</dbReference>
<proteinExistence type="predicted"/>
<dbReference type="SUPFAM" id="SSF55136">
    <property type="entry name" value="Probable bacterial effector-binding domain"/>
    <property type="match status" value="1"/>
</dbReference>
<dbReference type="Gene3D" id="3.20.80.10">
    <property type="entry name" value="Regulatory factor, effector binding domain"/>
    <property type="match status" value="1"/>
</dbReference>
<evidence type="ECO:0000259" key="1">
    <source>
        <dbReference type="SMART" id="SM00871"/>
    </source>
</evidence>
<evidence type="ECO:0000313" key="2">
    <source>
        <dbReference type="EMBL" id="BCX48268.1"/>
    </source>
</evidence>
<dbReference type="InterPro" id="IPR010499">
    <property type="entry name" value="AraC_E-bd"/>
</dbReference>
<feature type="domain" description="AraC effector-binding" evidence="1">
    <location>
        <begin position="153"/>
        <end position="307"/>
    </location>
</feature>
<sequence>MPSFDVSRSIHIEAFPDAVFADVRNFRKWPDWSPWLICDPHAKLTYADDGKRYDWEGPVCGSGIMRITGESEGSSIDYALTFLSPWKSENTVGFRFAEKDGGTEVTWTMTGSLPWFMFWMKSMMSGYIGADYDRGLRMLKDRIETGSVPSKLEFPGIVELPETAYAGINTECPIDEIGPHMRENFAQIREWLEEADLSPSGPPFCSVLKWSPAANVCRYTACVPFLQAPDEGPAGFVSGSRPACRAYQVRHTGAYRHLGNAWAAGMMHARSKVFHGSKRLAPFETYESDPETTPEDELVTIIHIPAK</sequence>
<dbReference type="InterPro" id="IPR019587">
    <property type="entry name" value="Polyketide_cyclase/dehydratase"/>
</dbReference>
<organism evidence="2 3">
    <name type="scientific">Haloferula helveola</name>
    <dbReference type="NCBI Taxonomy" id="490095"/>
    <lineage>
        <taxon>Bacteria</taxon>
        <taxon>Pseudomonadati</taxon>
        <taxon>Verrucomicrobiota</taxon>
        <taxon>Verrucomicrobiia</taxon>
        <taxon>Verrucomicrobiales</taxon>
        <taxon>Verrucomicrobiaceae</taxon>
        <taxon>Haloferula</taxon>
    </lineage>
</organism>
<dbReference type="InterPro" id="IPR011256">
    <property type="entry name" value="Reg_factor_effector_dom_sf"/>
</dbReference>
<reference evidence="2 3" key="1">
    <citation type="submission" date="2021-06" db="EMBL/GenBank/DDBJ databases">
        <title>Complete genome of Haloferula helveola possessing various polysaccharide degrading enzymes.</title>
        <authorList>
            <person name="Takami H."/>
            <person name="Huang C."/>
            <person name="Hamasaki K."/>
        </authorList>
    </citation>
    <scope>NUCLEOTIDE SEQUENCE [LARGE SCALE GENOMIC DNA]</scope>
    <source>
        <strain evidence="2 3">CN-1</strain>
    </source>
</reference>
<dbReference type="EMBL" id="AP024702">
    <property type="protein sequence ID" value="BCX48268.1"/>
    <property type="molecule type" value="Genomic_DNA"/>
</dbReference>
<accession>A0ABN6H576</accession>
<evidence type="ECO:0000313" key="3">
    <source>
        <dbReference type="Proteomes" id="UP001374893"/>
    </source>
</evidence>
<dbReference type="SUPFAM" id="SSF55961">
    <property type="entry name" value="Bet v1-like"/>
    <property type="match status" value="1"/>
</dbReference>
<protein>
    <submittedName>
        <fullName evidence="2">Ligand-binding SRPBCC domain-containing protein</fullName>
    </submittedName>
</protein>
<dbReference type="Gene3D" id="3.30.530.20">
    <property type="match status" value="1"/>
</dbReference>
<dbReference type="Pfam" id="PF10604">
    <property type="entry name" value="Polyketide_cyc2"/>
    <property type="match status" value="1"/>
</dbReference>